<evidence type="ECO:0000256" key="2">
    <source>
        <dbReference type="SAM" id="Phobius"/>
    </source>
</evidence>
<feature type="transmembrane region" description="Helical" evidence="2">
    <location>
        <begin position="313"/>
        <end position="335"/>
    </location>
</feature>
<proteinExistence type="predicted"/>
<feature type="transmembrane region" description="Helical" evidence="2">
    <location>
        <begin position="91"/>
        <end position="109"/>
    </location>
</feature>
<accession>A0ABX9ARM2</accession>
<organism evidence="3 4">
    <name type="scientific">Symbiopectobacterium purcellii</name>
    <dbReference type="NCBI Taxonomy" id="2871826"/>
    <lineage>
        <taxon>Bacteria</taxon>
        <taxon>Pseudomonadati</taxon>
        <taxon>Pseudomonadota</taxon>
        <taxon>Gammaproteobacteria</taxon>
        <taxon>Enterobacterales</taxon>
        <taxon>Enterobacteriaceae</taxon>
    </lineage>
</organism>
<name>A0ABX9ARM2_9ENTR</name>
<keyword evidence="1" id="KW-0175">Coiled coil</keyword>
<protein>
    <submittedName>
        <fullName evidence="3">YrzE family protein</fullName>
    </submittedName>
</protein>
<feature type="transmembrane region" description="Helical" evidence="2">
    <location>
        <begin position="12"/>
        <end position="35"/>
    </location>
</feature>
<feature type="transmembrane region" description="Helical" evidence="2">
    <location>
        <begin position="55"/>
        <end position="79"/>
    </location>
</feature>
<reference evidence="3 4" key="1">
    <citation type="submission" date="2021-08" db="EMBL/GenBank/DDBJ databases">
        <title>Culture and genomic analysis of Symbiopectobacterium purcellii sp. nov. gen. nov., isolated from the leafhopper Empoasca decipiens.</title>
        <authorList>
            <person name="Nadal-Jimenez P."/>
            <person name="Siozios S."/>
            <person name="Halliday N."/>
            <person name="Camara M."/>
            <person name="Hurst G.D.D."/>
        </authorList>
    </citation>
    <scope>NUCLEOTIDE SEQUENCE [LARGE SCALE GENOMIC DNA]</scope>
    <source>
        <strain evidence="3 4">SyEd1</strain>
    </source>
</reference>
<keyword evidence="2" id="KW-0812">Transmembrane</keyword>
<evidence type="ECO:0000313" key="3">
    <source>
        <dbReference type="EMBL" id="QZN97858.1"/>
    </source>
</evidence>
<keyword evidence="4" id="KW-1185">Reference proteome</keyword>
<evidence type="ECO:0000256" key="1">
    <source>
        <dbReference type="SAM" id="Coils"/>
    </source>
</evidence>
<evidence type="ECO:0000313" key="4">
    <source>
        <dbReference type="Proteomes" id="UP000825886"/>
    </source>
</evidence>
<keyword evidence="2" id="KW-1133">Transmembrane helix</keyword>
<dbReference type="Proteomes" id="UP000825886">
    <property type="component" value="Chromosome"/>
</dbReference>
<dbReference type="EMBL" id="CP081864">
    <property type="protein sequence ID" value="QZN97858.1"/>
    <property type="molecule type" value="Genomic_DNA"/>
</dbReference>
<gene>
    <name evidence="3" type="ORF">K6K13_11475</name>
</gene>
<sequence>MSVAYEAKDIKTISWGSIIAGIVTVMAVSILLSTLGSSLGFAMVEPKSDDPVNGVGMAVGLWTVFSIVISLFAGSFIAGRLAGYDGMIHGFLNWASALLVASVLGAMLVSSSIKTAGSALGSIASATGSMISSGGEALGNGLSRVGDAGQNWFEEIMLDTHLSSDGLQSEVENALVKSGIPTLQPDYLKRQLQGAKQDIMLAARRMAVGTESSEQVAAQLTEKLAQRSKTIAAGINRDDIKRALAQNTDLTPVEADRAVENIISTRDRMVKEVSERLSEAQQNIQQAQQRYEDWKKQAVEQADQMSKAAAKAALWFFFALLIGAVISTLAGAWGAKSKRHV</sequence>
<keyword evidence="2" id="KW-0472">Membrane</keyword>
<dbReference type="RefSeq" id="WP_222160888.1">
    <property type="nucleotide sequence ID" value="NZ_CP081864.1"/>
</dbReference>
<feature type="coiled-coil region" evidence="1">
    <location>
        <begin position="270"/>
        <end position="304"/>
    </location>
</feature>